<keyword evidence="2" id="KW-1133">Transmembrane helix</keyword>
<dbReference type="NCBIfam" id="NF042935">
    <property type="entry name" value="SCO6880_fam"/>
    <property type="match status" value="1"/>
</dbReference>
<dbReference type="AlphaFoldDB" id="A0A2Z5QW58"/>
<dbReference type="RefSeq" id="WP_037233858.1">
    <property type="nucleotide sequence ID" value="NZ_CAURSG010000019.1"/>
</dbReference>
<feature type="compositionally biased region" description="Low complexity" evidence="1">
    <location>
        <begin position="498"/>
        <end position="513"/>
    </location>
</feature>
<dbReference type="EMBL" id="AP017895">
    <property type="protein sequence ID" value="BAV86647.1"/>
    <property type="molecule type" value="Genomic_DNA"/>
</dbReference>
<organism evidence="3 4">
    <name type="scientific">Rothia aeria</name>
    <dbReference type="NCBI Taxonomy" id="172042"/>
    <lineage>
        <taxon>Bacteria</taxon>
        <taxon>Bacillati</taxon>
        <taxon>Actinomycetota</taxon>
        <taxon>Actinomycetes</taxon>
        <taxon>Micrococcales</taxon>
        <taxon>Micrococcaceae</taxon>
        <taxon>Rothia</taxon>
    </lineage>
</organism>
<evidence type="ECO:0000313" key="4">
    <source>
        <dbReference type="Proteomes" id="UP000250241"/>
    </source>
</evidence>
<evidence type="ECO:0000256" key="1">
    <source>
        <dbReference type="SAM" id="MobiDB-lite"/>
    </source>
</evidence>
<dbReference type="GeneID" id="93861950"/>
<sequence>MSNPQYGNSIRVGSLRIGGWLPVRSFVIGLGTVVATMMIILLGYLIPGLVFLLGMFLGLAIFGIPFGDADLTLAARILRSLRHARHVSTGEATFVNSHFSGRTSEELLGLPGYLHTINTVNSIDGTGAPVQLLHHKSVGMASVTLACAPIGTNMQPQDSTTHQVGSFANWLGSLASEGGLRGASVTVDSILESSLPMAEAIMDTVDARSPQVAQQILREAAAALPARVSKVTSYVTLGWRLSSLDDDIDGALAEIVSRIPRHVSALSASGAGQIHAMSDAEYGDMMYTAYNPHRTGEVERELHYGIDAVRTFAGSGPEYTDATDKRVVLHDGVASMTVMMTVPDPSKITERSYERLFAPSRHFLRKRVTMFYRPIPVSAQRTRIDSASRNSTTENTSRKRVTVFETKKAKAIGHTMDQMSRGAMIHEWALMITVTFEPNRKAKRAAENELKGLMGGMRWTFADYAADAAFHQTLPIGLFPWVYSSRPWLFNPEYTNQKGSAKTKGGSSSSARAQEGDGA</sequence>
<accession>A0A2Z5QW58</accession>
<name>A0A2Z5QW58_9MICC</name>
<evidence type="ECO:0000256" key="2">
    <source>
        <dbReference type="SAM" id="Phobius"/>
    </source>
</evidence>
<keyword evidence="4" id="KW-1185">Reference proteome</keyword>
<keyword evidence="2" id="KW-0472">Membrane</keyword>
<evidence type="ECO:0000313" key="3">
    <source>
        <dbReference type="EMBL" id="BAV86647.1"/>
    </source>
</evidence>
<feature type="transmembrane region" description="Helical" evidence="2">
    <location>
        <begin position="21"/>
        <end position="46"/>
    </location>
</feature>
<reference evidence="3 4" key="1">
    <citation type="submission" date="2016-10" db="EMBL/GenBank/DDBJ databases">
        <title>Genome sequence of Rothia aeria strain JCM11412.</title>
        <authorList>
            <person name="Nambu T."/>
        </authorList>
    </citation>
    <scope>NUCLEOTIDE SEQUENCE [LARGE SCALE GENOMIC DNA]</scope>
    <source>
        <strain evidence="3 4">JCM 11412</strain>
    </source>
</reference>
<dbReference type="KEGG" id="raj:RA11412_0348"/>
<protein>
    <submittedName>
        <fullName evidence="3">Putative integral membrane protein</fullName>
    </submittedName>
</protein>
<dbReference type="InterPro" id="IPR049978">
    <property type="entry name" value="SCO6880-like"/>
</dbReference>
<feature type="transmembrane region" description="Helical" evidence="2">
    <location>
        <begin position="52"/>
        <end position="75"/>
    </location>
</feature>
<dbReference type="Proteomes" id="UP000250241">
    <property type="component" value="Chromosome"/>
</dbReference>
<proteinExistence type="predicted"/>
<keyword evidence="2" id="KW-0812">Transmembrane</keyword>
<gene>
    <name evidence="3" type="ORF">RA11412_0348</name>
</gene>
<feature type="region of interest" description="Disordered" evidence="1">
    <location>
        <begin position="494"/>
        <end position="519"/>
    </location>
</feature>